<organism evidence="3 4">
    <name type="scientific">Duganella guangzhouensis</name>
    <dbReference type="NCBI Taxonomy" id="2666084"/>
    <lineage>
        <taxon>Bacteria</taxon>
        <taxon>Pseudomonadati</taxon>
        <taxon>Pseudomonadota</taxon>
        <taxon>Betaproteobacteria</taxon>
        <taxon>Burkholderiales</taxon>
        <taxon>Oxalobacteraceae</taxon>
        <taxon>Telluria group</taxon>
        <taxon>Duganella</taxon>
    </lineage>
</organism>
<dbReference type="AlphaFoldDB" id="A0A6I2L0U4"/>
<feature type="chain" id="PRO_5026018416" evidence="1">
    <location>
        <begin position="20"/>
        <end position="146"/>
    </location>
</feature>
<evidence type="ECO:0000256" key="1">
    <source>
        <dbReference type="SAM" id="SignalP"/>
    </source>
</evidence>
<keyword evidence="4" id="KW-1185">Reference proteome</keyword>
<evidence type="ECO:0000313" key="4">
    <source>
        <dbReference type="Proteomes" id="UP000433309"/>
    </source>
</evidence>
<dbReference type="SUPFAM" id="SSF54427">
    <property type="entry name" value="NTF2-like"/>
    <property type="match status" value="1"/>
</dbReference>
<dbReference type="RefSeq" id="WP_154377864.1">
    <property type="nucleotide sequence ID" value="NZ_WKJK01000007.1"/>
</dbReference>
<feature type="signal peptide" evidence="1">
    <location>
        <begin position="1"/>
        <end position="19"/>
    </location>
</feature>
<name>A0A6I2L0U4_9BURK</name>
<dbReference type="Pfam" id="PF14534">
    <property type="entry name" value="DUF4440"/>
    <property type="match status" value="1"/>
</dbReference>
<keyword evidence="1" id="KW-0732">Signal</keyword>
<dbReference type="Gene3D" id="3.10.450.50">
    <property type="match status" value="1"/>
</dbReference>
<dbReference type="InterPro" id="IPR027843">
    <property type="entry name" value="DUF4440"/>
</dbReference>
<proteinExistence type="predicted"/>
<dbReference type="EMBL" id="WKJK01000007">
    <property type="protein sequence ID" value="MRW91462.1"/>
    <property type="molecule type" value="Genomic_DNA"/>
</dbReference>
<dbReference type="InterPro" id="IPR032710">
    <property type="entry name" value="NTF2-like_dom_sf"/>
</dbReference>
<accession>A0A6I2L0U4</accession>
<dbReference type="Proteomes" id="UP000433309">
    <property type="component" value="Unassembled WGS sequence"/>
</dbReference>
<evidence type="ECO:0000259" key="2">
    <source>
        <dbReference type="Pfam" id="PF14534"/>
    </source>
</evidence>
<comment type="caution">
    <text evidence="3">The sequence shown here is derived from an EMBL/GenBank/DDBJ whole genome shotgun (WGS) entry which is preliminary data.</text>
</comment>
<protein>
    <submittedName>
        <fullName evidence="3">DUF4440 domain-containing protein</fullName>
    </submittedName>
</protein>
<reference evidence="3 4" key="1">
    <citation type="submission" date="2019-11" db="EMBL/GenBank/DDBJ databases">
        <title>Novel species isolated from a subtropical stream in China.</title>
        <authorList>
            <person name="Lu H."/>
        </authorList>
    </citation>
    <scope>NUCLEOTIDE SEQUENCE [LARGE SCALE GENOMIC DNA]</scope>
    <source>
        <strain evidence="3 4">FT80W</strain>
    </source>
</reference>
<gene>
    <name evidence="3" type="ORF">GJ699_15830</name>
</gene>
<sequence>MFNRILAAALLAWPLLSVAAPSTPSADVAQLLAAEDARFQAVLTHDTAALERSIADDVVYSHMTGQRDDKAAVLRSAARLSFSSIQPLERTARVIGEIGIVRGKLVRQLPDRTLTDGYLALYALRDGRWQLLEWVSAAPQAGEPAK</sequence>
<evidence type="ECO:0000313" key="3">
    <source>
        <dbReference type="EMBL" id="MRW91462.1"/>
    </source>
</evidence>
<feature type="domain" description="DUF4440" evidence="2">
    <location>
        <begin position="31"/>
        <end position="131"/>
    </location>
</feature>